<dbReference type="EMBL" id="VIFY01000025">
    <property type="protein sequence ID" value="TQB74904.1"/>
    <property type="molecule type" value="Genomic_DNA"/>
</dbReference>
<proteinExistence type="predicted"/>
<dbReference type="SUPFAM" id="SSF47459">
    <property type="entry name" value="HLH, helix-loop-helix DNA-binding domain"/>
    <property type="match status" value="1"/>
</dbReference>
<feature type="region of interest" description="Disordered" evidence="2">
    <location>
        <begin position="18"/>
        <end position="46"/>
    </location>
</feature>
<feature type="coiled-coil region" evidence="1">
    <location>
        <begin position="281"/>
        <end position="308"/>
    </location>
</feature>
<dbReference type="InterPro" id="IPR011598">
    <property type="entry name" value="bHLH_dom"/>
</dbReference>
<dbReference type="Gene3D" id="4.10.280.10">
    <property type="entry name" value="Helix-loop-helix DNA-binding domain"/>
    <property type="match status" value="1"/>
</dbReference>
<dbReference type="Proteomes" id="UP000319663">
    <property type="component" value="Unassembled WGS sequence"/>
</dbReference>
<sequence>MAYARSNLPASFALADQYMNPTTTATPEGRPIEASSYPVTSKGPDPLSDDWSYDSAIDLFSMNPMVPPDTFALDVPDDMMNLESKDYSNVDSFGQPAGISGFAITDHSAEDAISSGSMSSDHESDDQAWSPTYHMISPLDSPIADNMLSKVQTWTPSTQTQEARRRMAASAATQPVPKHHRWSSSPDLMPQMAAVAAAQANANPAPDTGRKVSRTPSDASPQNTSPNSRNAAKRAAHNIIEKRYRTNMNAKFVALEKAMSNNGVAKTSKGGSASLKKSEILTNAIAYIQELQEENRAAQKELALLKQNLLPGGIWRHTAGKRT</sequence>
<evidence type="ECO:0000313" key="5">
    <source>
        <dbReference type="Proteomes" id="UP000319663"/>
    </source>
</evidence>
<evidence type="ECO:0000313" key="4">
    <source>
        <dbReference type="EMBL" id="TQB74904.1"/>
    </source>
</evidence>
<feature type="region of interest" description="Disordered" evidence="2">
    <location>
        <begin position="197"/>
        <end position="233"/>
    </location>
</feature>
<feature type="domain" description="BHLH" evidence="3">
    <location>
        <begin position="232"/>
        <end position="291"/>
    </location>
</feature>
<feature type="compositionally biased region" description="Polar residues" evidence="2">
    <location>
        <begin position="214"/>
        <end position="230"/>
    </location>
</feature>
<dbReference type="STRING" id="5098.A0A507QYA9"/>
<evidence type="ECO:0000259" key="3">
    <source>
        <dbReference type="PROSITE" id="PS50888"/>
    </source>
</evidence>
<dbReference type="PROSITE" id="PS50888">
    <property type="entry name" value="BHLH"/>
    <property type="match status" value="1"/>
</dbReference>
<evidence type="ECO:0000256" key="1">
    <source>
        <dbReference type="SAM" id="Coils"/>
    </source>
</evidence>
<dbReference type="InterPro" id="IPR052099">
    <property type="entry name" value="Regulatory_TF_Diverse"/>
</dbReference>
<comment type="caution">
    <text evidence="4">The sequence shown here is derived from an EMBL/GenBank/DDBJ whole genome shotgun (WGS) entry which is preliminary data.</text>
</comment>
<gene>
    <name evidence="4" type="ORF">MPDQ_003935</name>
</gene>
<name>A0A507QYA9_MONPU</name>
<dbReference type="GO" id="GO:0046983">
    <property type="term" value="F:protein dimerization activity"/>
    <property type="evidence" value="ECO:0007669"/>
    <property type="project" value="InterPro"/>
</dbReference>
<dbReference type="OrthoDB" id="2133190at2759"/>
<dbReference type="InterPro" id="IPR036638">
    <property type="entry name" value="HLH_DNA-bd_sf"/>
</dbReference>
<dbReference type="Pfam" id="PF00010">
    <property type="entry name" value="HLH"/>
    <property type="match status" value="1"/>
</dbReference>
<dbReference type="PANTHER" id="PTHR47336:SF4">
    <property type="entry name" value="BHLH TRANSCRIPTION FACTOR (EUROFUNG)"/>
    <property type="match status" value="1"/>
</dbReference>
<dbReference type="PANTHER" id="PTHR47336">
    <property type="entry name" value="TRANSCRIPTION FACTOR HMS1-RELATED"/>
    <property type="match status" value="1"/>
</dbReference>
<keyword evidence="1" id="KW-0175">Coiled coil</keyword>
<organism evidence="4 5">
    <name type="scientific">Monascus purpureus</name>
    <name type="common">Red mold</name>
    <name type="synonym">Monascus anka</name>
    <dbReference type="NCBI Taxonomy" id="5098"/>
    <lineage>
        <taxon>Eukaryota</taxon>
        <taxon>Fungi</taxon>
        <taxon>Dikarya</taxon>
        <taxon>Ascomycota</taxon>
        <taxon>Pezizomycotina</taxon>
        <taxon>Eurotiomycetes</taxon>
        <taxon>Eurotiomycetidae</taxon>
        <taxon>Eurotiales</taxon>
        <taxon>Aspergillaceae</taxon>
        <taxon>Monascus</taxon>
    </lineage>
</organism>
<accession>A0A507QYA9</accession>
<reference evidence="4 5" key="1">
    <citation type="submission" date="2019-06" db="EMBL/GenBank/DDBJ databases">
        <title>Wine fermentation using esterase from Monascus purpureus.</title>
        <authorList>
            <person name="Geng C."/>
            <person name="Zhang Y."/>
        </authorList>
    </citation>
    <scope>NUCLEOTIDE SEQUENCE [LARGE SCALE GENOMIC DNA]</scope>
    <source>
        <strain evidence="4">HQ1</strain>
    </source>
</reference>
<keyword evidence="5" id="KW-1185">Reference proteome</keyword>
<feature type="region of interest" description="Disordered" evidence="2">
    <location>
        <begin position="155"/>
        <end position="184"/>
    </location>
</feature>
<evidence type="ECO:0000256" key="2">
    <source>
        <dbReference type="SAM" id="MobiDB-lite"/>
    </source>
</evidence>
<protein>
    <recommendedName>
        <fullName evidence="3">BHLH domain-containing protein</fullName>
    </recommendedName>
</protein>
<dbReference type="AlphaFoldDB" id="A0A507QYA9"/>
<dbReference type="SMART" id="SM00353">
    <property type="entry name" value="HLH"/>
    <property type="match status" value="1"/>
</dbReference>